<evidence type="ECO:0000313" key="2">
    <source>
        <dbReference type="EMBL" id="KAJ1219046.1"/>
    </source>
</evidence>
<sequence>MDLHVPAEISPRKVRGCGAYRDPRESSEVASGGSAQHSTAQWQTRTQMQGGERSEWAGRASNRFTCLRAQGCIMCPTAARSLLPWLEASDRQTGRCR</sequence>
<proteinExistence type="predicted"/>
<evidence type="ECO:0000313" key="3">
    <source>
        <dbReference type="Proteomes" id="UP001066276"/>
    </source>
</evidence>
<keyword evidence="3" id="KW-1185">Reference proteome</keyword>
<name>A0AAV7X228_PLEWA</name>
<dbReference type="EMBL" id="JANPWB010000001">
    <property type="protein sequence ID" value="KAJ1219046.1"/>
    <property type="molecule type" value="Genomic_DNA"/>
</dbReference>
<gene>
    <name evidence="2" type="ORF">NDU88_006617</name>
</gene>
<reference evidence="2" key="1">
    <citation type="journal article" date="2022" name="bioRxiv">
        <title>Sequencing and chromosome-scale assembly of the giantPleurodeles waltlgenome.</title>
        <authorList>
            <person name="Brown T."/>
            <person name="Elewa A."/>
            <person name="Iarovenko S."/>
            <person name="Subramanian E."/>
            <person name="Araus A.J."/>
            <person name="Petzold A."/>
            <person name="Susuki M."/>
            <person name="Suzuki K.-i.T."/>
            <person name="Hayashi T."/>
            <person name="Toyoda A."/>
            <person name="Oliveira C."/>
            <person name="Osipova E."/>
            <person name="Leigh N.D."/>
            <person name="Simon A."/>
            <person name="Yun M.H."/>
        </authorList>
    </citation>
    <scope>NUCLEOTIDE SEQUENCE</scope>
    <source>
        <strain evidence="2">20211129_DDA</strain>
        <tissue evidence="2">Liver</tissue>
    </source>
</reference>
<feature type="compositionally biased region" description="Polar residues" evidence="1">
    <location>
        <begin position="33"/>
        <end position="49"/>
    </location>
</feature>
<dbReference type="AlphaFoldDB" id="A0AAV7X228"/>
<dbReference type="Proteomes" id="UP001066276">
    <property type="component" value="Chromosome 1_1"/>
</dbReference>
<accession>A0AAV7X228</accession>
<feature type="region of interest" description="Disordered" evidence="1">
    <location>
        <begin position="14"/>
        <end position="55"/>
    </location>
</feature>
<evidence type="ECO:0000256" key="1">
    <source>
        <dbReference type="SAM" id="MobiDB-lite"/>
    </source>
</evidence>
<protein>
    <submittedName>
        <fullName evidence="2">Uncharacterized protein</fullName>
    </submittedName>
</protein>
<comment type="caution">
    <text evidence="2">The sequence shown here is derived from an EMBL/GenBank/DDBJ whole genome shotgun (WGS) entry which is preliminary data.</text>
</comment>
<organism evidence="2 3">
    <name type="scientific">Pleurodeles waltl</name>
    <name type="common">Iberian ribbed newt</name>
    <dbReference type="NCBI Taxonomy" id="8319"/>
    <lineage>
        <taxon>Eukaryota</taxon>
        <taxon>Metazoa</taxon>
        <taxon>Chordata</taxon>
        <taxon>Craniata</taxon>
        <taxon>Vertebrata</taxon>
        <taxon>Euteleostomi</taxon>
        <taxon>Amphibia</taxon>
        <taxon>Batrachia</taxon>
        <taxon>Caudata</taxon>
        <taxon>Salamandroidea</taxon>
        <taxon>Salamandridae</taxon>
        <taxon>Pleurodelinae</taxon>
        <taxon>Pleurodeles</taxon>
    </lineage>
</organism>